<dbReference type="RefSeq" id="WP_084053560.1">
    <property type="nucleotide sequence ID" value="NZ_FWWT01000020.1"/>
</dbReference>
<dbReference type="InterPro" id="IPR042070">
    <property type="entry name" value="PucR_C-HTH_sf"/>
</dbReference>
<dbReference type="InterPro" id="IPR012914">
    <property type="entry name" value="PucR_dom"/>
</dbReference>
<organism evidence="3 4">
    <name type="scientific">Desulfonispora thiosulfatigenes DSM 11270</name>
    <dbReference type="NCBI Taxonomy" id="656914"/>
    <lineage>
        <taxon>Bacteria</taxon>
        <taxon>Bacillati</taxon>
        <taxon>Bacillota</taxon>
        <taxon>Clostridia</taxon>
        <taxon>Eubacteriales</taxon>
        <taxon>Peptococcaceae</taxon>
        <taxon>Desulfonispora</taxon>
    </lineage>
</organism>
<dbReference type="OrthoDB" id="143422at2"/>
<dbReference type="InterPro" id="IPR051448">
    <property type="entry name" value="CdaR-like_regulators"/>
</dbReference>
<gene>
    <name evidence="3" type="ORF">SAMN00017405_1931</name>
</gene>
<name>A0A1W1VFW2_DESTI</name>
<reference evidence="3 4" key="1">
    <citation type="submission" date="2017-04" db="EMBL/GenBank/DDBJ databases">
        <authorList>
            <person name="Afonso C.L."/>
            <person name="Miller P.J."/>
            <person name="Scott M.A."/>
            <person name="Spackman E."/>
            <person name="Goraichik I."/>
            <person name="Dimitrov K.M."/>
            <person name="Suarez D.L."/>
            <person name="Swayne D.E."/>
        </authorList>
    </citation>
    <scope>NUCLEOTIDE SEQUENCE [LARGE SCALE GENOMIC DNA]</scope>
    <source>
        <strain evidence="3 4">DSM 11270</strain>
    </source>
</reference>
<evidence type="ECO:0000313" key="3">
    <source>
        <dbReference type="EMBL" id="SMB92242.1"/>
    </source>
</evidence>
<keyword evidence="4" id="KW-1185">Reference proteome</keyword>
<feature type="domain" description="PucR C-terminal helix-turn-helix" evidence="2">
    <location>
        <begin position="489"/>
        <end position="545"/>
    </location>
</feature>
<dbReference type="STRING" id="656914.SAMN00017405_1931"/>
<accession>A0A1W1VFW2</accession>
<dbReference type="PANTHER" id="PTHR33744">
    <property type="entry name" value="CARBOHYDRATE DIACID REGULATOR"/>
    <property type="match status" value="1"/>
</dbReference>
<dbReference type="InterPro" id="IPR025736">
    <property type="entry name" value="PucR_C-HTH_dom"/>
</dbReference>
<protein>
    <submittedName>
        <fullName evidence="3">Purine catabolism regulatory protein</fullName>
    </submittedName>
</protein>
<dbReference type="AlphaFoldDB" id="A0A1W1VFW2"/>
<dbReference type="EMBL" id="FWWT01000020">
    <property type="protein sequence ID" value="SMB92242.1"/>
    <property type="molecule type" value="Genomic_DNA"/>
</dbReference>
<sequence length="553" mass="65112">MVYNFKLTVNDILQLPDFKNAKVVNDTADLTRVVEWAHILEIIQVGDLANEKKITQISDFVNDNVMIFTTGVGWKNKKDVLVFIKQLIDRNVSALCLQLGYQYKEVPQEFIKLANKHNFPIIVFYKEVRNIDIMYNLHTIFINKDYQLFLELEKFLDELNHILLAPHDLKDILSFFHNYLDVNVVYIPLQGERHFMPPLASIEQENILNLINYLKEYSPPKNVVQIANDSKFSYIEITANNNKLAYLAFFSDKKLNKMQLLALEKCNSNLAQDLLRNLFIEEKERYKKENKKWIIDWLHGLLPETQINHYLNQFEPNLTPINAVVCIMSFANSQENNISLDFMLHMTIIARPFFKQHGLYILNYFNNNQIAFIILDTSLSQTCEERITKSINELKRTIEGRSTHLNNLKLTFSLGKVVNKLKLLNRSFITAKETLSVQQKAKHTDILFYNNLHIYRIIPLLDKQDFINELITDYLQPIIEYDHQHDGKLIQTLKVFLECNCNKQETAQRLYVVRQTLYNRIQKIEELLGTDFLLPEKRVMIEIALYTYDYLNI</sequence>
<feature type="domain" description="Purine catabolism PurC-like" evidence="1">
    <location>
        <begin position="11"/>
        <end position="139"/>
    </location>
</feature>
<dbReference type="Gene3D" id="1.10.10.2840">
    <property type="entry name" value="PucR C-terminal helix-turn-helix domain"/>
    <property type="match status" value="1"/>
</dbReference>
<proteinExistence type="predicted"/>
<dbReference type="Pfam" id="PF13556">
    <property type="entry name" value="HTH_30"/>
    <property type="match status" value="1"/>
</dbReference>
<evidence type="ECO:0000259" key="1">
    <source>
        <dbReference type="Pfam" id="PF07905"/>
    </source>
</evidence>
<dbReference type="Pfam" id="PF07905">
    <property type="entry name" value="PucR"/>
    <property type="match status" value="1"/>
</dbReference>
<dbReference type="Proteomes" id="UP000192731">
    <property type="component" value="Unassembled WGS sequence"/>
</dbReference>
<evidence type="ECO:0000259" key="2">
    <source>
        <dbReference type="Pfam" id="PF13556"/>
    </source>
</evidence>
<evidence type="ECO:0000313" key="4">
    <source>
        <dbReference type="Proteomes" id="UP000192731"/>
    </source>
</evidence>